<comment type="caution">
    <text evidence="2">The sequence shown here is derived from an EMBL/GenBank/DDBJ whole genome shotgun (WGS) entry which is preliminary data.</text>
</comment>
<accession>A0A5C7AJ02</accession>
<dbReference type="OrthoDB" id="1452283at2"/>
<name>A0A5C7AJ02_9FLAO</name>
<evidence type="ECO:0000256" key="1">
    <source>
        <dbReference type="SAM" id="Phobius"/>
    </source>
</evidence>
<dbReference type="Proteomes" id="UP000321734">
    <property type="component" value="Unassembled WGS sequence"/>
</dbReference>
<evidence type="ECO:0000313" key="3">
    <source>
        <dbReference type="Proteomes" id="UP000321734"/>
    </source>
</evidence>
<keyword evidence="3" id="KW-1185">Reference proteome</keyword>
<organism evidence="2 3">
    <name type="scientific">Gelidibacter salicanalis</name>
    <dbReference type="NCBI Taxonomy" id="291193"/>
    <lineage>
        <taxon>Bacteria</taxon>
        <taxon>Pseudomonadati</taxon>
        <taxon>Bacteroidota</taxon>
        <taxon>Flavobacteriia</taxon>
        <taxon>Flavobacteriales</taxon>
        <taxon>Flavobacteriaceae</taxon>
        <taxon>Gelidibacter</taxon>
    </lineage>
</organism>
<protein>
    <submittedName>
        <fullName evidence="2">Uncharacterized protein</fullName>
    </submittedName>
</protein>
<keyword evidence="1" id="KW-1133">Transmembrane helix</keyword>
<reference evidence="2 3" key="1">
    <citation type="submission" date="2019-08" db="EMBL/GenBank/DDBJ databases">
        <title>Genome sequence of Gelidibacter salicanalis IC162T.</title>
        <authorList>
            <person name="Bowman J.P."/>
        </authorList>
    </citation>
    <scope>NUCLEOTIDE SEQUENCE [LARGE SCALE GENOMIC DNA]</scope>
    <source>
        <strain evidence="2 3">IC162</strain>
    </source>
</reference>
<keyword evidence="1" id="KW-0472">Membrane</keyword>
<dbReference type="RefSeq" id="WP_146894045.1">
    <property type="nucleotide sequence ID" value="NZ_VORX01000009.1"/>
</dbReference>
<gene>
    <name evidence="2" type="ORF">ES711_14585</name>
</gene>
<sequence length="69" mass="8365">MNLFKQRQPKRFSYTPRHLKELHKDKSYEFDPKWRQNTQRKSKAPTLAILLIILGMVIGVWYVLSNYEI</sequence>
<keyword evidence="1" id="KW-0812">Transmembrane</keyword>
<dbReference type="EMBL" id="VORX01000009">
    <property type="protein sequence ID" value="TXE05792.1"/>
    <property type="molecule type" value="Genomic_DNA"/>
</dbReference>
<dbReference type="AlphaFoldDB" id="A0A5C7AJ02"/>
<feature type="transmembrane region" description="Helical" evidence="1">
    <location>
        <begin position="44"/>
        <end position="64"/>
    </location>
</feature>
<evidence type="ECO:0000313" key="2">
    <source>
        <dbReference type="EMBL" id="TXE05792.1"/>
    </source>
</evidence>
<proteinExistence type="predicted"/>